<feature type="transmembrane region" description="Helical" evidence="1">
    <location>
        <begin position="97"/>
        <end position="116"/>
    </location>
</feature>
<feature type="transmembrane region" description="Helical" evidence="1">
    <location>
        <begin position="123"/>
        <end position="145"/>
    </location>
</feature>
<dbReference type="Proteomes" id="UP000308652">
    <property type="component" value="Unassembled WGS sequence"/>
</dbReference>
<evidence type="ECO:0000313" key="2">
    <source>
        <dbReference type="EMBL" id="TFK44770.1"/>
    </source>
</evidence>
<feature type="transmembrane region" description="Helical" evidence="1">
    <location>
        <begin position="233"/>
        <end position="256"/>
    </location>
</feature>
<keyword evidence="3" id="KW-1185">Reference proteome</keyword>
<dbReference type="AlphaFoldDB" id="A0A5C3MHW6"/>
<evidence type="ECO:0000256" key="1">
    <source>
        <dbReference type="SAM" id="Phobius"/>
    </source>
</evidence>
<proteinExistence type="predicted"/>
<accession>A0A5C3MHW6</accession>
<keyword evidence="1" id="KW-0472">Membrane</keyword>
<sequence length="331" mass="37382">MRGFPTMAPMVAREVASGLGFVFSAYQVYSNFQSDSKFLWTRPLRFTLTKILYVSSRYLILIFQICSCVMAGILHAYSPTVPNDYCIALLAYETGATHWTLGVLELIMILRVHALYSCNQYMALLFFTLFSIKIGLAVFSITVYFPKMNFNGSCLLIHAQSAALYIFIAVEFLLQSIIVTLTFQRKRVLQRAFNSFRRMQLLVRLHRHGWIMFFLMGVGSAIVVVFGLRVEDFGAATQVIFPAIITFLSSSGCWLINDIRRLPRQSDPENDEVETSVHVNGLTLTDIIDDDSVWGSHIDSLFYNLDSVTEVIPITKSTTQNSTEATHSSPI</sequence>
<dbReference type="OrthoDB" id="3020506at2759"/>
<evidence type="ECO:0000313" key="3">
    <source>
        <dbReference type="Proteomes" id="UP000308652"/>
    </source>
</evidence>
<name>A0A5C3MHW6_9AGAR</name>
<organism evidence="2 3">
    <name type="scientific">Crucibulum laeve</name>
    <dbReference type="NCBI Taxonomy" id="68775"/>
    <lineage>
        <taxon>Eukaryota</taxon>
        <taxon>Fungi</taxon>
        <taxon>Dikarya</taxon>
        <taxon>Basidiomycota</taxon>
        <taxon>Agaricomycotina</taxon>
        <taxon>Agaricomycetes</taxon>
        <taxon>Agaricomycetidae</taxon>
        <taxon>Agaricales</taxon>
        <taxon>Agaricineae</taxon>
        <taxon>Nidulariaceae</taxon>
        <taxon>Crucibulum</taxon>
    </lineage>
</organism>
<keyword evidence="1" id="KW-0812">Transmembrane</keyword>
<gene>
    <name evidence="2" type="ORF">BDQ12DRAFT_673544</name>
</gene>
<feature type="transmembrane region" description="Helical" evidence="1">
    <location>
        <begin position="165"/>
        <end position="184"/>
    </location>
</feature>
<feature type="transmembrane region" description="Helical" evidence="1">
    <location>
        <begin position="58"/>
        <end position="77"/>
    </location>
</feature>
<keyword evidence="1" id="KW-1133">Transmembrane helix</keyword>
<feature type="transmembrane region" description="Helical" evidence="1">
    <location>
        <begin position="205"/>
        <end position="227"/>
    </location>
</feature>
<dbReference type="STRING" id="68775.A0A5C3MHW6"/>
<reference evidence="2 3" key="1">
    <citation type="journal article" date="2019" name="Nat. Ecol. Evol.">
        <title>Megaphylogeny resolves global patterns of mushroom evolution.</title>
        <authorList>
            <person name="Varga T."/>
            <person name="Krizsan K."/>
            <person name="Foldi C."/>
            <person name="Dima B."/>
            <person name="Sanchez-Garcia M."/>
            <person name="Sanchez-Ramirez S."/>
            <person name="Szollosi G.J."/>
            <person name="Szarkandi J.G."/>
            <person name="Papp V."/>
            <person name="Albert L."/>
            <person name="Andreopoulos W."/>
            <person name="Angelini C."/>
            <person name="Antonin V."/>
            <person name="Barry K.W."/>
            <person name="Bougher N.L."/>
            <person name="Buchanan P."/>
            <person name="Buyck B."/>
            <person name="Bense V."/>
            <person name="Catcheside P."/>
            <person name="Chovatia M."/>
            <person name="Cooper J."/>
            <person name="Damon W."/>
            <person name="Desjardin D."/>
            <person name="Finy P."/>
            <person name="Geml J."/>
            <person name="Haridas S."/>
            <person name="Hughes K."/>
            <person name="Justo A."/>
            <person name="Karasinski D."/>
            <person name="Kautmanova I."/>
            <person name="Kiss B."/>
            <person name="Kocsube S."/>
            <person name="Kotiranta H."/>
            <person name="LaButti K.M."/>
            <person name="Lechner B.E."/>
            <person name="Liimatainen K."/>
            <person name="Lipzen A."/>
            <person name="Lukacs Z."/>
            <person name="Mihaltcheva S."/>
            <person name="Morgado L.N."/>
            <person name="Niskanen T."/>
            <person name="Noordeloos M.E."/>
            <person name="Ohm R.A."/>
            <person name="Ortiz-Santana B."/>
            <person name="Ovrebo C."/>
            <person name="Racz N."/>
            <person name="Riley R."/>
            <person name="Savchenko A."/>
            <person name="Shiryaev A."/>
            <person name="Soop K."/>
            <person name="Spirin V."/>
            <person name="Szebenyi C."/>
            <person name="Tomsovsky M."/>
            <person name="Tulloss R.E."/>
            <person name="Uehling J."/>
            <person name="Grigoriev I.V."/>
            <person name="Vagvolgyi C."/>
            <person name="Papp T."/>
            <person name="Martin F.M."/>
            <person name="Miettinen O."/>
            <person name="Hibbett D.S."/>
            <person name="Nagy L.G."/>
        </authorList>
    </citation>
    <scope>NUCLEOTIDE SEQUENCE [LARGE SCALE GENOMIC DNA]</scope>
    <source>
        <strain evidence="2 3">CBS 166.37</strain>
    </source>
</reference>
<dbReference type="EMBL" id="ML213590">
    <property type="protein sequence ID" value="TFK44770.1"/>
    <property type="molecule type" value="Genomic_DNA"/>
</dbReference>
<protein>
    <submittedName>
        <fullName evidence="2">Uncharacterized protein</fullName>
    </submittedName>
</protein>